<comment type="caution">
    <text evidence="2">The sequence shown here is derived from an EMBL/GenBank/DDBJ whole genome shotgun (WGS) entry which is preliminary data.</text>
</comment>
<sequence length="140" mass="16246">MQIYKSLSKPSLQGPTSPRTKSLNYKSIPNSRSLSMKALKNPIFPCHCMISLTFRSEFKVIHTLPERAYWSFFHHWQARPQYACAKSNSSYIDIPFRELPTPLFRDPHTLEHRRLTRGAVQPSIGPGTDFFFLRAVEKFS</sequence>
<accession>A0A8X6YG87</accession>
<evidence type="ECO:0000313" key="3">
    <source>
        <dbReference type="Proteomes" id="UP000886998"/>
    </source>
</evidence>
<keyword evidence="3" id="KW-1185">Reference proteome</keyword>
<evidence type="ECO:0000256" key="1">
    <source>
        <dbReference type="SAM" id="MobiDB-lite"/>
    </source>
</evidence>
<dbReference type="AlphaFoldDB" id="A0A8X6YG87"/>
<reference evidence="2" key="1">
    <citation type="submission" date="2020-08" db="EMBL/GenBank/DDBJ databases">
        <title>Multicomponent nature underlies the extraordinary mechanical properties of spider dragline silk.</title>
        <authorList>
            <person name="Kono N."/>
            <person name="Nakamura H."/>
            <person name="Mori M."/>
            <person name="Yoshida Y."/>
            <person name="Ohtoshi R."/>
            <person name="Malay A.D."/>
            <person name="Moran D.A.P."/>
            <person name="Tomita M."/>
            <person name="Numata K."/>
            <person name="Arakawa K."/>
        </authorList>
    </citation>
    <scope>NUCLEOTIDE SEQUENCE</scope>
</reference>
<proteinExistence type="predicted"/>
<dbReference type="EMBL" id="BMAV01018832">
    <property type="protein sequence ID" value="GFY71457.1"/>
    <property type="molecule type" value="Genomic_DNA"/>
</dbReference>
<feature type="compositionally biased region" description="Polar residues" evidence="1">
    <location>
        <begin position="8"/>
        <end position="24"/>
    </location>
</feature>
<protein>
    <submittedName>
        <fullName evidence="2">Uncharacterized protein</fullName>
    </submittedName>
</protein>
<gene>
    <name evidence="2" type="ORF">TNIN_30181</name>
</gene>
<dbReference type="Proteomes" id="UP000886998">
    <property type="component" value="Unassembled WGS sequence"/>
</dbReference>
<feature type="region of interest" description="Disordered" evidence="1">
    <location>
        <begin position="1"/>
        <end position="24"/>
    </location>
</feature>
<name>A0A8X6YG87_9ARAC</name>
<evidence type="ECO:0000313" key="2">
    <source>
        <dbReference type="EMBL" id="GFY71457.1"/>
    </source>
</evidence>
<organism evidence="2 3">
    <name type="scientific">Trichonephila inaurata madagascariensis</name>
    <dbReference type="NCBI Taxonomy" id="2747483"/>
    <lineage>
        <taxon>Eukaryota</taxon>
        <taxon>Metazoa</taxon>
        <taxon>Ecdysozoa</taxon>
        <taxon>Arthropoda</taxon>
        <taxon>Chelicerata</taxon>
        <taxon>Arachnida</taxon>
        <taxon>Araneae</taxon>
        <taxon>Araneomorphae</taxon>
        <taxon>Entelegynae</taxon>
        <taxon>Araneoidea</taxon>
        <taxon>Nephilidae</taxon>
        <taxon>Trichonephila</taxon>
        <taxon>Trichonephila inaurata</taxon>
    </lineage>
</organism>